<dbReference type="AlphaFoldDB" id="A0A3S1BT37"/>
<sequence length="260" mass="28652">MKTYRFTKWLFATILIAVLAFPSVSAAAEVKPLTDDVCTFQVDTHDLVVSKDPYKVGTTIYYKCADGILSIDVDSTSDNPSVVTTEDGFGSIDVYAEGPGDANVIITVYGYEPIRIPFHVTEPPVNPAIQQIKDYAAALDKLVPYEDKAIDTSNKYSFFTSKNRKESYLAYANTVIPNYTKFVAGLKAIKTSNTELARLNGLYIKGASLQLEGMNLVKKALYSTKVDSKLIKQANDKLTAGRKLISQFSTGLSAYMNKFK</sequence>
<keyword evidence="3" id="KW-1185">Reference proteome</keyword>
<dbReference type="Proteomes" id="UP000272464">
    <property type="component" value="Unassembled WGS sequence"/>
</dbReference>
<keyword evidence="1" id="KW-0732">Signal</keyword>
<comment type="caution">
    <text evidence="2">The sequence shown here is derived from an EMBL/GenBank/DDBJ whole genome shotgun (WGS) entry which is preliminary data.</text>
</comment>
<gene>
    <name evidence="2" type="ORF">EJP77_10730</name>
</gene>
<name>A0A3S1BT37_9BACL</name>
<accession>A0A3S1BT37</accession>
<dbReference type="OrthoDB" id="2617953at2"/>
<dbReference type="RefSeq" id="WP_127199230.1">
    <property type="nucleotide sequence ID" value="NZ_RZNX01000003.1"/>
</dbReference>
<reference evidence="2 3" key="1">
    <citation type="submission" date="2018-12" db="EMBL/GenBank/DDBJ databases">
        <authorList>
            <person name="Sun L."/>
            <person name="Chen Z."/>
        </authorList>
    </citation>
    <scope>NUCLEOTIDE SEQUENCE [LARGE SCALE GENOMIC DNA]</scope>
    <source>
        <strain evidence="2 3">3-5-3</strain>
    </source>
</reference>
<evidence type="ECO:0000313" key="2">
    <source>
        <dbReference type="EMBL" id="RUT31850.1"/>
    </source>
</evidence>
<evidence type="ECO:0000256" key="1">
    <source>
        <dbReference type="SAM" id="SignalP"/>
    </source>
</evidence>
<evidence type="ECO:0000313" key="3">
    <source>
        <dbReference type="Proteomes" id="UP000272464"/>
    </source>
</evidence>
<proteinExistence type="predicted"/>
<protein>
    <recommendedName>
        <fullName evidence="4">BIG2 domain-containing protein</fullName>
    </recommendedName>
</protein>
<dbReference type="EMBL" id="RZNX01000003">
    <property type="protein sequence ID" value="RUT31850.1"/>
    <property type="molecule type" value="Genomic_DNA"/>
</dbReference>
<feature type="signal peptide" evidence="1">
    <location>
        <begin position="1"/>
        <end position="27"/>
    </location>
</feature>
<feature type="chain" id="PRO_5018619445" description="BIG2 domain-containing protein" evidence="1">
    <location>
        <begin position="28"/>
        <end position="260"/>
    </location>
</feature>
<evidence type="ECO:0008006" key="4">
    <source>
        <dbReference type="Google" id="ProtNLM"/>
    </source>
</evidence>
<organism evidence="2 3">
    <name type="scientific">Paenibacillus zeisoli</name>
    <dbReference type="NCBI Taxonomy" id="2496267"/>
    <lineage>
        <taxon>Bacteria</taxon>
        <taxon>Bacillati</taxon>
        <taxon>Bacillota</taxon>
        <taxon>Bacilli</taxon>
        <taxon>Bacillales</taxon>
        <taxon>Paenibacillaceae</taxon>
        <taxon>Paenibacillus</taxon>
    </lineage>
</organism>